<feature type="transmembrane region" description="Helical" evidence="13">
    <location>
        <begin position="254"/>
        <end position="274"/>
    </location>
</feature>
<comment type="similarity">
    <text evidence="2">Belongs to the sodium:solute symporter (SSF) (TC 2.A.21) family.</text>
</comment>
<evidence type="ECO:0000256" key="9">
    <source>
        <dbReference type="ARBA" id="ARBA00023065"/>
    </source>
</evidence>
<feature type="transmembrane region" description="Helical" evidence="13">
    <location>
        <begin position="421"/>
        <end position="447"/>
    </location>
</feature>
<feature type="transmembrane region" description="Helical" evidence="13">
    <location>
        <begin position="65"/>
        <end position="85"/>
    </location>
</feature>
<dbReference type="GO" id="GO:0005886">
    <property type="term" value="C:plasma membrane"/>
    <property type="evidence" value="ECO:0007669"/>
    <property type="project" value="UniProtKB-SubCell"/>
</dbReference>
<comment type="subcellular location">
    <subcellularLocation>
        <location evidence="1">Cell membrane</location>
        <topology evidence="1">Multi-pass membrane protein</topology>
    </subcellularLocation>
</comment>
<dbReference type="RefSeq" id="WP_094091678.1">
    <property type="nucleotide sequence ID" value="NZ_CP016397.1"/>
</dbReference>
<evidence type="ECO:0000256" key="4">
    <source>
        <dbReference type="ARBA" id="ARBA00022475"/>
    </source>
</evidence>
<accession>A0A222P4S6</accession>
<organism evidence="14 15">
    <name type="scientific">Legionella clemsonensis</name>
    <dbReference type="NCBI Taxonomy" id="1867846"/>
    <lineage>
        <taxon>Bacteria</taxon>
        <taxon>Pseudomonadati</taxon>
        <taxon>Pseudomonadota</taxon>
        <taxon>Gammaproteobacteria</taxon>
        <taxon>Legionellales</taxon>
        <taxon>Legionellaceae</taxon>
        <taxon>Legionella</taxon>
    </lineage>
</organism>
<keyword evidence="11" id="KW-0739">Sodium transport</keyword>
<dbReference type="InterPro" id="IPR050277">
    <property type="entry name" value="Sodium:Solute_Symporter"/>
</dbReference>
<evidence type="ECO:0000256" key="7">
    <source>
        <dbReference type="ARBA" id="ARBA00022989"/>
    </source>
</evidence>
<evidence type="ECO:0000256" key="5">
    <source>
        <dbReference type="ARBA" id="ARBA00022692"/>
    </source>
</evidence>
<dbReference type="GO" id="GO:0015293">
    <property type="term" value="F:symporter activity"/>
    <property type="evidence" value="ECO:0007669"/>
    <property type="project" value="UniProtKB-KW"/>
</dbReference>
<sequence>MINLITAVLFLFAFVYISQAKKANTQIEYVTAGKKTKLLPLIATLVMTEINPMALIAMSALGYMAGYWALSMAFIAFLAPLLASLTTSKKWKNFNSTCISTLFDRYLGYTIGNIVRFILIISLIILNATYVKGIIIFSKIILPELSIYISISTILLFCIFSVLKKGLSGIIRMDIIGFVLTVIFLLICLIFSYYYSHLTFSENEIRHFNDLRVLPVKYLIAIFFLQLIMYSIAPWWGQKIFSANSTKTAYKATIYSAFILFILYSSIILSAIYLKEYGVILKDSDFAFPMIITTFTPTEFTSFYVLTFFYIATTTICGVWSAMSGMITSGFLRKNNEESPKLNYIIWVILGAITYYIAMNNIDSVLHAAVLAVMQICSIYFSVIAIFYFERISKSGSLISIFLSIFIGYTSYILLGEEGNYLWFWVIIGIPTMFISGYIASGFSNVFSSEIIKKI</sequence>
<gene>
    <name evidence="14" type="ORF">clem_11615</name>
</gene>
<feature type="transmembrane region" description="Helical" evidence="13">
    <location>
        <begin position="145"/>
        <end position="163"/>
    </location>
</feature>
<feature type="transmembrane region" description="Helical" evidence="13">
    <location>
        <begin position="175"/>
        <end position="195"/>
    </location>
</feature>
<keyword evidence="7 13" id="KW-1133">Transmembrane helix</keyword>
<evidence type="ECO:0000256" key="8">
    <source>
        <dbReference type="ARBA" id="ARBA00023053"/>
    </source>
</evidence>
<feature type="transmembrane region" description="Helical" evidence="13">
    <location>
        <begin position="365"/>
        <end position="389"/>
    </location>
</feature>
<evidence type="ECO:0000256" key="12">
    <source>
        <dbReference type="ARBA" id="ARBA00033708"/>
    </source>
</evidence>
<dbReference type="Proteomes" id="UP000201728">
    <property type="component" value="Chromosome"/>
</dbReference>
<proteinExistence type="inferred from homology"/>
<keyword evidence="10 13" id="KW-0472">Membrane</keyword>
<dbReference type="AlphaFoldDB" id="A0A222P4S6"/>
<feature type="transmembrane region" description="Helical" evidence="13">
    <location>
        <begin position="215"/>
        <end position="233"/>
    </location>
</feature>
<evidence type="ECO:0000256" key="6">
    <source>
        <dbReference type="ARBA" id="ARBA00022847"/>
    </source>
</evidence>
<evidence type="ECO:0000313" key="15">
    <source>
        <dbReference type="Proteomes" id="UP000201728"/>
    </source>
</evidence>
<evidence type="ECO:0000256" key="3">
    <source>
        <dbReference type="ARBA" id="ARBA00022448"/>
    </source>
</evidence>
<reference evidence="15" key="1">
    <citation type="submission" date="2016-07" db="EMBL/GenBank/DDBJ databases">
        <authorList>
            <person name="Florea S."/>
            <person name="Webb J.S."/>
            <person name="Jaromczyk J."/>
            <person name="Schardl C.L."/>
        </authorList>
    </citation>
    <scope>NUCLEOTIDE SEQUENCE [LARGE SCALE GENOMIC DNA]</scope>
    <source>
        <strain evidence="15">CDC-D5610</strain>
    </source>
</reference>
<keyword evidence="3" id="KW-0813">Transport</keyword>
<dbReference type="InterPro" id="IPR038377">
    <property type="entry name" value="Na/Glc_symporter_sf"/>
</dbReference>
<evidence type="ECO:0000313" key="14">
    <source>
        <dbReference type="EMBL" id="ASQ46860.1"/>
    </source>
</evidence>
<name>A0A222P4S6_9GAMM</name>
<evidence type="ECO:0008006" key="16">
    <source>
        <dbReference type="Google" id="ProtNLM"/>
    </source>
</evidence>
<dbReference type="EMBL" id="CP016397">
    <property type="protein sequence ID" value="ASQ46860.1"/>
    <property type="molecule type" value="Genomic_DNA"/>
</dbReference>
<dbReference type="KEGG" id="lcd:clem_11615"/>
<dbReference type="InterPro" id="IPR001734">
    <property type="entry name" value="Na/solute_symporter"/>
</dbReference>
<dbReference type="PANTHER" id="PTHR48086:SF3">
    <property type="entry name" value="SODIUM_PROLINE SYMPORTER"/>
    <property type="match status" value="1"/>
</dbReference>
<evidence type="ECO:0000256" key="10">
    <source>
        <dbReference type="ARBA" id="ARBA00023136"/>
    </source>
</evidence>
<evidence type="ECO:0000256" key="2">
    <source>
        <dbReference type="ARBA" id="ARBA00006434"/>
    </source>
</evidence>
<keyword evidence="5 13" id="KW-0812">Transmembrane</keyword>
<dbReference type="OrthoDB" id="9789704at2"/>
<keyword evidence="8" id="KW-0915">Sodium</keyword>
<dbReference type="Gene3D" id="1.20.1730.10">
    <property type="entry name" value="Sodium/glucose cotransporter"/>
    <property type="match status" value="1"/>
</dbReference>
<dbReference type="GO" id="GO:0006814">
    <property type="term" value="P:sodium ion transport"/>
    <property type="evidence" value="ECO:0007669"/>
    <property type="project" value="UniProtKB-KW"/>
</dbReference>
<keyword evidence="15" id="KW-1185">Reference proteome</keyword>
<keyword evidence="4" id="KW-1003">Cell membrane</keyword>
<comment type="catalytic activity">
    <reaction evidence="12">
        <text>L-proline(in) + Na(+)(in) = L-proline(out) + Na(+)(out)</text>
        <dbReference type="Rhea" id="RHEA:28967"/>
        <dbReference type="ChEBI" id="CHEBI:29101"/>
        <dbReference type="ChEBI" id="CHEBI:60039"/>
    </reaction>
</comment>
<evidence type="ECO:0000256" key="1">
    <source>
        <dbReference type="ARBA" id="ARBA00004651"/>
    </source>
</evidence>
<evidence type="ECO:0000256" key="13">
    <source>
        <dbReference type="SAM" id="Phobius"/>
    </source>
</evidence>
<feature type="transmembrane region" description="Helical" evidence="13">
    <location>
        <begin position="303"/>
        <end position="322"/>
    </location>
</feature>
<keyword evidence="9" id="KW-0406">Ion transport</keyword>
<protein>
    <recommendedName>
        <fullName evidence="16">Sodium/panthothenate symporter</fullName>
    </recommendedName>
</protein>
<dbReference type="PANTHER" id="PTHR48086">
    <property type="entry name" value="SODIUM/PROLINE SYMPORTER-RELATED"/>
    <property type="match status" value="1"/>
</dbReference>
<feature type="transmembrane region" description="Helical" evidence="13">
    <location>
        <begin position="396"/>
        <end position="415"/>
    </location>
</feature>
<dbReference type="PROSITE" id="PS50283">
    <property type="entry name" value="NA_SOLUT_SYMP_3"/>
    <property type="match status" value="1"/>
</dbReference>
<keyword evidence="6" id="KW-0769">Symport</keyword>
<evidence type="ECO:0000256" key="11">
    <source>
        <dbReference type="ARBA" id="ARBA00023201"/>
    </source>
</evidence>
<feature type="transmembrane region" description="Helical" evidence="13">
    <location>
        <begin position="342"/>
        <end position="359"/>
    </location>
</feature>